<proteinExistence type="inferred from homology"/>
<keyword evidence="2 4" id="KW-0647">Proteasome</keyword>
<organism evidence="4">
    <name type="scientific">Melanopsichium pennsylvanicum 4</name>
    <dbReference type="NCBI Taxonomy" id="1398559"/>
    <lineage>
        <taxon>Eukaryota</taxon>
        <taxon>Fungi</taxon>
        <taxon>Dikarya</taxon>
        <taxon>Basidiomycota</taxon>
        <taxon>Ustilaginomycotina</taxon>
        <taxon>Ustilaginomycetes</taxon>
        <taxon>Ustilaginales</taxon>
        <taxon>Ustilaginaceae</taxon>
        <taxon>Melanopsichium</taxon>
    </lineage>
</organism>
<dbReference type="Gene3D" id="1.25.40.990">
    <property type="match status" value="1"/>
</dbReference>
<dbReference type="GO" id="GO:0043161">
    <property type="term" value="P:proteasome-mediated ubiquitin-dependent protein catabolic process"/>
    <property type="evidence" value="ECO:0007669"/>
    <property type="project" value="TreeGrafter"/>
</dbReference>
<dbReference type="FunFam" id="1.25.40.990:FF:000001">
    <property type="entry name" value="26S proteasome non-ATPase regulatory subunit"/>
    <property type="match status" value="1"/>
</dbReference>
<evidence type="ECO:0000256" key="2">
    <source>
        <dbReference type="ARBA" id="ARBA00022942"/>
    </source>
</evidence>
<evidence type="ECO:0000259" key="3">
    <source>
        <dbReference type="PROSITE" id="PS50250"/>
    </source>
</evidence>
<dbReference type="PANTHER" id="PTHR12387">
    <property type="entry name" value="26S PROTEASOME NON-ATPASE REGULATORY SUBUNIT 8"/>
    <property type="match status" value="1"/>
</dbReference>
<dbReference type="InterPro" id="IPR006746">
    <property type="entry name" value="26S_Psome_Rpn12"/>
</dbReference>
<dbReference type="PROSITE" id="PS50250">
    <property type="entry name" value="PCI"/>
    <property type="match status" value="1"/>
</dbReference>
<feature type="domain" description="PCI" evidence="3">
    <location>
        <begin position="72"/>
        <end position="246"/>
    </location>
</feature>
<protein>
    <submittedName>
        <fullName evidence="4">Probable 26S proteasome non-atpase regulatory subunit 8</fullName>
    </submittedName>
</protein>
<dbReference type="Pfam" id="PF10075">
    <property type="entry name" value="CSN8_PSD8_EIF3K"/>
    <property type="match status" value="1"/>
</dbReference>
<dbReference type="InterPro" id="IPR000717">
    <property type="entry name" value="PCI_dom"/>
</dbReference>
<dbReference type="AlphaFoldDB" id="A0A077R5G2"/>
<sequence length="263" mass="29379">MDIHALHKQLVTAFSSPSSKPEAVRSLLTKLKIALTEDNLLVPSYATSASSSDLVLAREVLEIGAFYSVRIGDISSFDRYVSLLTPFHNSSTLPASTHYEPLLGLCLLRLLSSNQISAFHTLIETLPNALVNQSKFVQHPVSLERWLMEGSYSKVWRLSRETPPQEEYKFFVDLLMDMIRNEIASCEEKAYDQLALRDAATLLFFENLDQVLSFAQSRGWQVHPTTQIVSFTATNAATHSTSIPKKATIATNLVFAKELESIV</sequence>
<dbReference type="GO" id="GO:0008541">
    <property type="term" value="C:proteasome regulatory particle, lid subcomplex"/>
    <property type="evidence" value="ECO:0007669"/>
    <property type="project" value="TreeGrafter"/>
</dbReference>
<dbReference type="EMBL" id="HG529533">
    <property type="protein sequence ID" value="CDI52224.1"/>
    <property type="molecule type" value="Genomic_DNA"/>
</dbReference>
<name>A0A077R5G2_9BASI</name>
<evidence type="ECO:0000256" key="1">
    <source>
        <dbReference type="ARBA" id="ARBA00009627"/>
    </source>
</evidence>
<dbReference type="GO" id="GO:0005829">
    <property type="term" value="C:cytosol"/>
    <property type="evidence" value="ECO:0007669"/>
    <property type="project" value="TreeGrafter"/>
</dbReference>
<comment type="similarity">
    <text evidence="1">Belongs to the proteasome subunit S14 family.</text>
</comment>
<dbReference type="InterPro" id="IPR033464">
    <property type="entry name" value="CSN8_PSD8_EIF3K"/>
</dbReference>
<dbReference type="GO" id="GO:0005634">
    <property type="term" value="C:nucleus"/>
    <property type="evidence" value="ECO:0007669"/>
    <property type="project" value="TreeGrafter"/>
</dbReference>
<reference evidence="4" key="1">
    <citation type="journal article" date="2014" name="Genome Biol. Evol.">
        <title>Gene Loss Rather Than Gene Gain Is Associated with a Host Jump from Monocots to Dicots in the Smut Fungus Melanopsichium pennsylvanicum.</title>
        <authorList>
            <person name="Sharma R."/>
            <person name="Mishra B."/>
            <person name="Runge F."/>
            <person name="Thines M."/>
        </authorList>
    </citation>
    <scope>NUCLEOTIDE SEQUENCE</scope>
    <source>
        <strain evidence="4">4</strain>
    </source>
</reference>
<accession>A0A077R5G2</accession>
<evidence type="ECO:0000313" key="4">
    <source>
        <dbReference type="EMBL" id="CDI52224.1"/>
    </source>
</evidence>
<dbReference type="PANTHER" id="PTHR12387:SF0">
    <property type="entry name" value="26S PROTEASOME NON-ATPASE REGULATORY SUBUNIT 8"/>
    <property type="match status" value="1"/>
</dbReference>